<dbReference type="GeneID" id="300932315"/>
<dbReference type="Proteomes" id="UP000199460">
    <property type="component" value="Unassembled WGS sequence"/>
</dbReference>
<keyword evidence="3" id="KW-1185">Reference proteome</keyword>
<proteinExistence type="predicted"/>
<dbReference type="AlphaFoldDB" id="A0A1H0WW73"/>
<evidence type="ECO:0000256" key="1">
    <source>
        <dbReference type="SAM" id="SignalP"/>
    </source>
</evidence>
<dbReference type="RefSeq" id="WP_090431475.1">
    <property type="nucleotide sequence ID" value="NZ_FNJJ01000008.1"/>
</dbReference>
<feature type="signal peptide" evidence="1">
    <location>
        <begin position="1"/>
        <end position="19"/>
    </location>
</feature>
<accession>A0A1H0WW73</accession>
<gene>
    <name evidence="2" type="ORF">SAMN05216213_10853</name>
</gene>
<keyword evidence="1" id="KW-0732">Signal</keyword>
<protein>
    <submittedName>
        <fullName evidence="2">Uncharacterized protein</fullName>
    </submittedName>
</protein>
<organism evidence="2 3">
    <name type="scientific">Ectopseudomonas guguanensis</name>
    <dbReference type="NCBI Taxonomy" id="1198456"/>
    <lineage>
        <taxon>Bacteria</taxon>
        <taxon>Pseudomonadati</taxon>
        <taxon>Pseudomonadota</taxon>
        <taxon>Gammaproteobacteria</taxon>
        <taxon>Pseudomonadales</taxon>
        <taxon>Pseudomonadaceae</taxon>
        <taxon>Ectopseudomonas</taxon>
    </lineage>
</organism>
<evidence type="ECO:0000313" key="2">
    <source>
        <dbReference type="EMBL" id="SDP94695.1"/>
    </source>
</evidence>
<dbReference type="EMBL" id="FNJJ01000008">
    <property type="protein sequence ID" value="SDP94695.1"/>
    <property type="molecule type" value="Genomic_DNA"/>
</dbReference>
<name>A0A1H0WW73_9GAMM</name>
<sequence>MKPCLALFALSLLSVQVSAIELAKHPQVFDAGQGVSLALAPSADGKQALVQVRGINHPLDEVVFLTDVRELGNEQRDYGIRLDGRDYNLLNKRRAWSGESYQLNLPNTQGFELSYSEDKTKALKPKDLLAIYQKQEKDGVQARLAAFDRKQRLADYSARLQEMDGEASKACGTPLKTQVDWSAISDDQLIGLSVPSFCGEVVNQMAYLCGRDDRYKAEAKTLKGVDCRFGEALKLHEKDGQLQFTTHPDEANQGDFINAILRNR</sequence>
<feature type="chain" id="PRO_5011558264" evidence="1">
    <location>
        <begin position="20"/>
        <end position="264"/>
    </location>
</feature>
<reference evidence="3" key="1">
    <citation type="submission" date="2016-10" db="EMBL/GenBank/DDBJ databases">
        <authorList>
            <person name="Varghese N."/>
            <person name="Submissions S."/>
        </authorList>
    </citation>
    <scope>NUCLEOTIDE SEQUENCE [LARGE SCALE GENOMIC DNA]</scope>
    <source>
        <strain evidence="3">JCM 18416</strain>
    </source>
</reference>
<evidence type="ECO:0000313" key="3">
    <source>
        <dbReference type="Proteomes" id="UP000199460"/>
    </source>
</evidence>
<dbReference type="OrthoDB" id="6104590at2"/>